<evidence type="ECO:0000256" key="1">
    <source>
        <dbReference type="ARBA" id="ARBA00004651"/>
    </source>
</evidence>
<evidence type="ECO:0000256" key="2">
    <source>
        <dbReference type="ARBA" id="ARBA00006434"/>
    </source>
</evidence>
<keyword evidence="4" id="KW-1003">Cell membrane</keyword>
<keyword evidence="8" id="KW-0915">Sodium</keyword>
<feature type="transmembrane region" description="Helical" evidence="12">
    <location>
        <begin position="109"/>
        <end position="128"/>
    </location>
</feature>
<dbReference type="GO" id="GO:0005298">
    <property type="term" value="F:proline:sodium symporter activity"/>
    <property type="evidence" value="ECO:0007669"/>
    <property type="project" value="TreeGrafter"/>
</dbReference>
<dbReference type="InterPro" id="IPR001734">
    <property type="entry name" value="Na/solute_symporter"/>
</dbReference>
<dbReference type="AlphaFoldDB" id="A0A381QQ00"/>
<protein>
    <recommendedName>
        <fullName evidence="14">Sodium:solute symporter family protein</fullName>
    </recommendedName>
</protein>
<keyword evidence="5 12" id="KW-0812">Transmembrane</keyword>
<accession>A0A381QQ00</accession>
<keyword evidence="11" id="KW-0739">Sodium transport</keyword>
<evidence type="ECO:0000256" key="8">
    <source>
        <dbReference type="ARBA" id="ARBA00023053"/>
    </source>
</evidence>
<feature type="transmembrane region" description="Helical" evidence="12">
    <location>
        <begin position="442"/>
        <end position="463"/>
    </location>
</feature>
<dbReference type="GO" id="GO:0005886">
    <property type="term" value="C:plasma membrane"/>
    <property type="evidence" value="ECO:0007669"/>
    <property type="project" value="UniProtKB-SubCell"/>
</dbReference>
<feature type="transmembrane region" description="Helical" evidence="12">
    <location>
        <begin position="179"/>
        <end position="203"/>
    </location>
</feature>
<dbReference type="EMBL" id="UINC01001451">
    <property type="protein sequence ID" value="SUZ81044.1"/>
    <property type="molecule type" value="Genomic_DNA"/>
</dbReference>
<feature type="transmembrane region" description="Helical" evidence="12">
    <location>
        <begin position="409"/>
        <end position="427"/>
    </location>
</feature>
<dbReference type="CDD" id="cd10322">
    <property type="entry name" value="SLC5sbd"/>
    <property type="match status" value="1"/>
</dbReference>
<reference evidence="13" key="1">
    <citation type="submission" date="2018-05" db="EMBL/GenBank/DDBJ databases">
        <authorList>
            <person name="Lanie J.A."/>
            <person name="Ng W.-L."/>
            <person name="Kazmierczak K.M."/>
            <person name="Andrzejewski T.M."/>
            <person name="Davidsen T.M."/>
            <person name="Wayne K.J."/>
            <person name="Tettelin H."/>
            <person name="Glass J.I."/>
            <person name="Rusch D."/>
            <person name="Podicherti R."/>
            <person name="Tsui H.-C.T."/>
            <person name="Winkler M.E."/>
        </authorList>
    </citation>
    <scope>NUCLEOTIDE SEQUENCE</scope>
</reference>
<evidence type="ECO:0000313" key="13">
    <source>
        <dbReference type="EMBL" id="SUZ81044.1"/>
    </source>
</evidence>
<comment type="similarity">
    <text evidence="2">Belongs to the sodium:solute symporter (SSF) (TC 2.A.21) family.</text>
</comment>
<keyword evidence="9" id="KW-0406">Ion transport</keyword>
<evidence type="ECO:0000256" key="12">
    <source>
        <dbReference type="SAM" id="Phobius"/>
    </source>
</evidence>
<evidence type="ECO:0000256" key="5">
    <source>
        <dbReference type="ARBA" id="ARBA00022692"/>
    </source>
</evidence>
<comment type="subcellular location">
    <subcellularLocation>
        <location evidence="1">Cell membrane</location>
        <topology evidence="1">Multi-pass membrane protein</topology>
    </subcellularLocation>
</comment>
<name>A0A381QQ00_9ZZZZ</name>
<keyword evidence="7 12" id="KW-1133">Transmembrane helix</keyword>
<feature type="transmembrane region" description="Helical" evidence="12">
    <location>
        <begin position="223"/>
        <end position="246"/>
    </location>
</feature>
<sequence length="477" mass="51548">MALVLMVGVLSHRLFRGTGEDYFLATRSIGPFVLLMSLFGTQMTAFALLGASGQSYRTGIGVFGLMASSSAIVVPTVFFFVGTRAWAIGKRCGYTTQVEYIRDRWESDLLGLLLFIALVALLIPYLLIGVMGAGITLADISGGQVPTWVGGLVISLVVMTYVTYGGLRGTAWANTFQTLVFMTLGTVTFIYVANAMGGLGPAFERIAEARPDLLVREGNYSPVTYLSFLFIPLSAGMFPHLFMHWLTASKLHNFRITVVAYPLCIAVVWIPSVLLGVLGNIDFPELTVLESNAVMVRLIETHAPEFLAGLLGAGVFAAVMSSLDSQTLSLGTMFTKDIVLHYGYDQKMTDHQQVLVARIFVASILVVTYLLSLITRTSIFAMGTWSFTGFAGLFPIIVAALFWKRSTKLGAFASLLTVTALWTYYFIQGWGQPDYSVGGTGVMPVAVIVTASALAMLAGSLLSSPPCDATMRKFFSA</sequence>
<keyword evidence="10 12" id="KW-0472">Membrane</keyword>
<gene>
    <name evidence="13" type="ORF">METZ01_LOCUS33898</name>
</gene>
<evidence type="ECO:0000256" key="10">
    <source>
        <dbReference type="ARBA" id="ARBA00023136"/>
    </source>
</evidence>
<evidence type="ECO:0000256" key="7">
    <source>
        <dbReference type="ARBA" id="ARBA00022989"/>
    </source>
</evidence>
<evidence type="ECO:0000256" key="3">
    <source>
        <dbReference type="ARBA" id="ARBA00022448"/>
    </source>
</evidence>
<dbReference type="InterPro" id="IPR050277">
    <property type="entry name" value="Sodium:Solute_Symporter"/>
</dbReference>
<feature type="transmembrane region" description="Helical" evidence="12">
    <location>
        <begin position="148"/>
        <end position="167"/>
    </location>
</feature>
<feature type="transmembrane region" description="Helical" evidence="12">
    <location>
        <begin position="301"/>
        <end position="323"/>
    </location>
</feature>
<evidence type="ECO:0000256" key="6">
    <source>
        <dbReference type="ARBA" id="ARBA00022847"/>
    </source>
</evidence>
<dbReference type="Pfam" id="PF00474">
    <property type="entry name" value="SSF"/>
    <property type="match status" value="1"/>
</dbReference>
<feature type="transmembrane region" description="Helical" evidence="12">
    <location>
        <begin position="32"/>
        <end position="53"/>
    </location>
</feature>
<organism evidence="13">
    <name type="scientific">marine metagenome</name>
    <dbReference type="NCBI Taxonomy" id="408172"/>
    <lineage>
        <taxon>unclassified sequences</taxon>
        <taxon>metagenomes</taxon>
        <taxon>ecological metagenomes</taxon>
    </lineage>
</organism>
<dbReference type="GO" id="GO:0015193">
    <property type="term" value="F:L-proline transmembrane transporter activity"/>
    <property type="evidence" value="ECO:0007669"/>
    <property type="project" value="TreeGrafter"/>
</dbReference>
<dbReference type="Gene3D" id="1.20.1730.10">
    <property type="entry name" value="Sodium/glucose cotransporter"/>
    <property type="match status" value="1"/>
</dbReference>
<evidence type="ECO:0008006" key="14">
    <source>
        <dbReference type="Google" id="ProtNLM"/>
    </source>
</evidence>
<keyword evidence="6" id="KW-0769">Symport</keyword>
<feature type="transmembrane region" description="Helical" evidence="12">
    <location>
        <begin position="380"/>
        <end position="402"/>
    </location>
</feature>
<dbReference type="PANTHER" id="PTHR48086">
    <property type="entry name" value="SODIUM/PROLINE SYMPORTER-RELATED"/>
    <property type="match status" value="1"/>
</dbReference>
<dbReference type="PROSITE" id="PS50283">
    <property type="entry name" value="NA_SOLUT_SYMP_3"/>
    <property type="match status" value="1"/>
</dbReference>
<dbReference type="InterPro" id="IPR038377">
    <property type="entry name" value="Na/Glc_symporter_sf"/>
</dbReference>
<feature type="transmembrane region" description="Helical" evidence="12">
    <location>
        <begin position="355"/>
        <end position="374"/>
    </location>
</feature>
<feature type="transmembrane region" description="Helical" evidence="12">
    <location>
        <begin position="59"/>
        <end position="81"/>
    </location>
</feature>
<evidence type="ECO:0000256" key="9">
    <source>
        <dbReference type="ARBA" id="ARBA00023065"/>
    </source>
</evidence>
<evidence type="ECO:0000256" key="11">
    <source>
        <dbReference type="ARBA" id="ARBA00023201"/>
    </source>
</evidence>
<evidence type="ECO:0000256" key="4">
    <source>
        <dbReference type="ARBA" id="ARBA00022475"/>
    </source>
</evidence>
<keyword evidence="3" id="KW-0813">Transport</keyword>
<dbReference type="GO" id="GO:0015824">
    <property type="term" value="P:proline transport"/>
    <property type="evidence" value="ECO:0007669"/>
    <property type="project" value="TreeGrafter"/>
</dbReference>
<dbReference type="PANTHER" id="PTHR48086:SF3">
    <property type="entry name" value="SODIUM_PROLINE SYMPORTER"/>
    <property type="match status" value="1"/>
</dbReference>
<proteinExistence type="inferred from homology"/>
<feature type="transmembrane region" description="Helical" evidence="12">
    <location>
        <begin position="258"/>
        <end position="281"/>
    </location>
</feature>